<dbReference type="InterPro" id="IPR007533">
    <property type="entry name" value="Cyt_c_oxidase_assmbl_CtaG"/>
</dbReference>
<dbReference type="STRING" id="1225564.AA309_24710"/>
<dbReference type="PANTHER" id="PTHR21320:SF3">
    <property type="entry name" value="CYTOCHROME C OXIDASE ASSEMBLY PROTEIN COX11, MITOCHONDRIAL-RELATED"/>
    <property type="match status" value="1"/>
</dbReference>
<keyword evidence="6 10" id="KW-0735">Signal-anchor</keyword>
<keyword evidence="10" id="KW-1003">Cell membrane</keyword>
<comment type="similarity">
    <text evidence="3 10">Belongs to the COX11/CtaG family.</text>
</comment>
<protein>
    <recommendedName>
        <fullName evidence="4 10">Cytochrome c oxidase assembly protein CtaG</fullName>
    </recommendedName>
</protein>
<evidence type="ECO:0000313" key="12">
    <source>
        <dbReference type="Proteomes" id="UP000035489"/>
    </source>
</evidence>
<feature type="topological domain" description="Cytoplasmic" evidence="10">
    <location>
        <begin position="1"/>
        <end position="10"/>
    </location>
</feature>
<keyword evidence="10" id="KW-0997">Cell inner membrane</keyword>
<dbReference type="Proteomes" id="UP000035489">
    <property type="component" value="Unassembled WGS sequence"/>
</dbReference>
<accession>A0A0H1R6Z9</accession>
<evidence type="ECO:0000256" key="7">
    <source>
        <dbReference type="ARBA" id="ARBA00022989"/>
    </source>
</evidence>
<name>A0A0H1R6Z9_9HYPH</name>
<dbReference type="PIRSF" id="PIRSF005413">
    <property type="entry name" value="COX11"/>
    <property type="match status" value="1"/>
</dbReference>
<feature type="topological domain" description="Periplasmic" evidence="10">
    <location>
        <begin position="34"/>
        <end position="191"/>
    </location>
</feature>
<keyword evidence="8 10" id="KW-0186">Copper</keyword>
<dbReference type="EMBL" id="LCYG01000075">
    <property type="protein sequence ID" value="KLK90611.1"/>
    <property type="molecule type" value="Genomic_DNA"/>
</dbReference>
<dbReference type="GO" id="GO:0005507">
    <property type="term" value="F:copper ion binding"/>
    <property type="evidence" value="ECO:0007669"/>
    <property type="project" value="InterPro"/>
</dbReference>
<comment type="subcellular location">
    <subcellularLocation>
        <location evidence="2 10">Cell inner membrane</location>
        <topology evidence="2 10">Single-pass type II membrane protein</topology>
        <orientation evidence="2 10">Periplasmic side</orientation>
    </subcellularLocation>
</comment>
<evidence type="ECO:0000256" key="6">
    <source>
        <dbReference type="ARBA" id="ARBA00022968"/>
    </source>
</evidence>
<dbReference type="AlphaFoldDB" id="A0A0H1R6Z9"/>
<keyword evidence="12" id="KW-1185">Reference proteome</keyword>
<dbReference type="Pfam" id="PF04442">
    <property type="entry name" value="CtaG_Cox11"/>
    <property type="match status" value="1"/>
</dbReference>
<keyword evidence="5 10" id="KW-0812">Transmembrane</keyword>
<proteinExistence type="inferred from homology"/>
<comment type="function">
    <text evidence="1 10">Exerts its effect at some terminal stage of cytochrome c oxidase synthesis, probably by being involved in the insertion of the copper B into subunit I.</text>
</comment>
<dbReference type="Gene3D" id="2.60.370.10">
    <property type="entry name" value="Ctag/Cox11"/>
    <property type="match status" value="1"/>
</dbReference>
<dbReference type="NCBIfam" id="NF003465">
    <property type="entry name" value="PRK05089.1"/>
    <property type="match status" value="1"/>
</dbReference>
<keyword evidence="9 10" id="KW-0472">Membrane</keyword>
<reference evidence="11 12" key="1">
    <citation type="submission" date="2015-05" db="EMBL/GenBank/DDBJ databases">
        <title>Draft genome sequence of Microvirga vignae strain BR3299, a novel nitrogen fixing bacteria isolated from Brazil semi-aired region.</title>
        <authorList>
            <person name="Zilli J.E."/>
            <person name="Passos S.R."/>
            <person name="Leite J."/>
            <person name="Baldani J.I."/>
            <person name="Xavier G.R."/>
            <person name="Rumjaneck N.G."/>
            <person name="Simoes-Araujo J.L."/>
        </authorList>
    </citation>
    <scope>NUCLEOTIDE SEQUENCE [LARGE SCALE GENOMIC DNA]</scope>
    <source>
        <strain evidence="11 12">BR3299</strain>
    </source>
</reference>
<dbReference type="OrthoDB" id="9804841at2"/>
<dbReference type="PATRIC" id="fig|1225564.3.peg.6433"/>
<evidence type="ECO:0000256" key="2">
    <source>
        <dbReference type="ARBA" id="ARBA00004382"/>
    </source>
</evidence>
<evidence type="ECO:0000256" key="4">
    <source>
        <dbReference type="ARBA" id="ARBA00015384"/>
    </source>
</evidence>
<comment type="caution">
    <text evidence="11">The sequence shown here is derived from an EMBL/GenBank/DDBJ whole genome shotgun (WGS) entry which is preliminary data.</text>
</comment>
<dbReference type="SUPFAM" id="SSF110111">
    <property type="entry name" value="Ctag/Cox11"/>
    <property type="match status" value="1"/>
</dbReference>
<gene>
    <name evidence="10" type="primary">ctaG</name>
    <name evidence="11" type="ORF">AA309_24710</name>
</gene>
<evidence type="ECO:0000313" key="11">
    <source>
        <dbReference type="EMBL" id="KLK90611.1"/>
    </source>
</evidence>
<organism evidence="11 12">
    <name type="scientific">Microvirga vignae</name>
    <dbReference type="NCBI Taxonomy" id="1225564"/>
    <lineage>
        <taxon>Bacteria</taxon>
        <taxon>Pseudomonadati</taxon>
        <taxon>Pseudomonadota</taxon>
        <taxon>Alphaproteobacteria</taxon>
        <taxon>Hyphomicrobiales</taxon>
        <taxon>Methylobacteriaceae</taxon>
        <taxon>Microvirga</taxon>
    </lineage>
</organism>
<keyword evidence="7 10" id="KW-1133">Transmembrane helix</keyword>
<dbReference type="HAMAP" id="MF_00155">
    <property type="entry name" value="CtaG"/>
    <property type="match status" value="1"/>
</dbReference>
<dbReference type="GO" id="GO:0008535">
    <property type="term" value="P:respiratory chain complex IV assembly"/>
    <property type="evidence" value="ECO:0007669"/>
    <property type="project" value="UniProtKB-UniRule"/>
</dbReference>
<evidence type="ECO:0000256" key="1">
    <source>
        <dbReference type="ARBA" id="ARBA00004007"/>
    </source>
</evidence>
<evidence type="ECO:0000256" key="9">
    <source>
        <dbReference type="ARBA" id="ARBA00023136"/>
    </source>
</evidence>
<evidence type="ECO:0000256" key="5">
    <source>
        <dbReference type="ARBA" id="ARBA00022692"/>
    </source>
</evidence>
<dbReference type="FunFam" id="2.60.370.10:FF:000001">
    <property type="entry name" value="COX11 cytochrome c oxidase assembly homolog"/>
    <property type="match status" value="1"/>
</dbReference>
<dbReference type="PANTHER" id="PTHR21320">
    <property type="entry name" value="CYTOCHROME C OXIDASE ASSEMBLY PROTEIN COX11-RELATED"/>
    <property type="match status" value="1"/>
</dbReference>
<evidence type="ECO:0000256" key="3">
    <source>
        <dbReference type="ARBA" id="ARBA00009620"/>
    </source>
</evidence>
<sequence length="191" mass="20506">MSDTNPLPAGRVRNTALICLAVAAGMLGLAYAAVPLYNLFCTITGFGGTPMLASGPATKVLDRTLTIRFDANVAPNLRWRFTPETPSIKVKVGETQTVTYKIQNTGDAPATAMATYNVLPEIAGSHFMKLECFCFQENTLRAGETMEAAVVFFIDPAIADDPGMADVHDITLSYTYFPSKNGKTLDASAKQ</sequence>
<dbReference type="RefSeq" id="WP_047191696.1">
    <property type="nucleotide sequence ID" value="NZ_LCYG01000075.1"/>
</dbReference>
<dbReference type="GO" id="GO:0005886">
    <property type="term" value="C:plasma membrane"/>
    <property type="evidence" value="ECO:0007669"/>
    <property type="project" value="UniProtKB-SubCell"/>
</dbReference>
<dbReference type="InterPro" id="IPR023471">
    <property type="entry name" value="CtaG/Cox11_dom_sf"/>
</dbReference>
<evidence type="ECO:0000256" key="10">
    <source>
        <dbReference type="HAMAP-Rule" id="MF_00155"/>
    </source>
</evidence>
<evidence type="ECO:0000256" key="8">
    <source>
        <dbReference type="ARBA" id="ARBA00023008"/>
    </source>
</evidence>